<dbReference type="PANTHER" id="PTHR19303">
    <property type="entry name" value="TRANSPOSON"/>
    <property type="match status" value="1"/>
</dbReference>
<dbReference type="STRING" id="164328.H3GYR7"/>
<sequence>MRRDDFPLKTSHVLVLVKEEYSEFTSVYLPKNKEESLGHMKRRIVYQRGFSLRRPTKSVLSTLDLEAEQRKFASEVGSKVSATYARSCIFNADETAVYYDDTPSRIISERGAKKGVKIKGRVRSERVSVLLILSATGQKLRPLIIFKGQPGGRVEEEVQGHSNRVMATGQTNAWMDSRVWRDIFIENAWGGFVCDAQPGPLAIYVDNLNCHVSTETQDAFATWGTEVVPLPKNTTSVLQPLDVGVMGPFKQKLRAITLSYELSAVRESNRVPLRERLLNLQRLPAPEKRKRLVERIVAAWMRLVRVA</sequence>
<dbReference type="EMBL" id="DS566076">
    <property type="status" value="NOT_ANNOTATED_CDS"/>
    <property type="molecule type" value="Genomic_DNA"/>
</dbReference>
<dbReference type="GO" id="GO:0003677">
    <property type="term" value="F:DNA binding"/>
    <property type="evidence" value="ECO:0000318"/>
    <property type="project" value="GO_Central"/>
</dbReference>
<dbReference type="VEuPathDB" id="FungiDB:KRP22_10156"/>
<dbReference type="GO" id="GO:0005634">
    <property type="term" value="C:nucleus"/>
    <property type="evidence" value="ECO:0000318"/>
    <property type="project" value="GO_Central"/>
</dbReference>
<dbReference type="Gene3D" id="3.30.420.10">
    <property type="entry name" value="Ribonuclease H-like superfamily/Ribonuclease H"/>
    <property type="match status" value="1"/>
</dbReference>
<dbReference type="HOGENOM" id="CLU_065472_0_0_1"/>
<dbReference type="AlphaFoldDB" id="H3GYR7"/>
<reference evidence="3" key="1">
    <citation type="journal article" date="2006" name="Science">
        <title>Phytophthora genome sequences uncover evolutionary origins and mechanisms of pathogenesis.</title>
        <authorList>
            <person name="Tyler B.M."/>
            <person name="Tripathy S."/>
            <person name="Zhang X."/>
            <person name="Dehal P."/>
            <person name="Jiang R.H."/>
            <person name="Aerts A."/>
            <person name="Arredondo F.D."/>
            <person name="Baxter L."/>
            <person name="Bensasson D."/>
            <person name="Beynon J.L."/>
            <person name="Chapman J."/>
            <person name="Damasceno C.M."/>
            <person name="Dorrance A.E."/>
            <person name="Dou D."/>
            <person name="Dickerman A.W."/>
            <person name="Dubchak I.L."/>
            <person name="Garbelotto M."/>
            <person name="Gijzen M."/>
            <person name="Gordon S.G."/>
            <person name="Govers F."/>
            <person name="Grunwald N.J."/>
            <person name="Huang W."/>
            <person name="Ivors K.L."/>
            <person name="Jones R.W."/>
            <person name="Kamoun S."/>
            <person name="Krampis K."/>
            <person name="Lamour K.H."/>
            <person name="Lee M.K."/>
            <person name="McDonald W.H."/>
            <person name="Medina M."/>
            <person name="Meijer H.J."/>
            <person name="Nordberg E.K."/>
            <person name="Maclean D.J."/>
            <person name="Ospina-Giraldo M.D."/>
            <person name="Morris P.F."/>
            <person name="Phuntumart V."/>
            <person name="Putnam N.H."/>
            <person name="Rash S."/>
            <person name="Rose J.K."/>
            <person name="Sakihama Y."/>
            <person name="Salamov A.A."/>
            <person name="Savidor A."/>
            <person name="Scheuring C.F."/>
            <person name="Smith B.M."/>
            <person name="Sobral B.W."/>
            <person name="Terry A."/>
            <person name="Torto-Alalibo T.A."/>
            <person name="Win J."/>
            <person name="Xu Z."/>
            <person name="Zhang H."/>
            <person name="Grigoriev I.V."/>
            <person name="Rokhsar D.S."/>
            <person name="Boore J.L."/>
        </authorList>
    </citation>
    <scope>NUCLEOTIDE SEQUENCE [LARGE SCALE GENOMIC DNA]</scope>
    <source>
        <strain evidence="3">Pr102</strain>
    </source>
</reference>
<accession>H3GYR7</accession>
<evidence type="ECO:0000313" key="2">
    <source>
        <dbReference type="EnsemblProtists" id="Phyra82869"/>
    </source>
</evidence>
<dbReference type="Proteomes" id="UP000005238">
    <property type="component" value="Unassembled WGS sequence"/>
</dbReference>
<dbReference type="PANTHER" id="PTHR19303:SF57">
    <property type="entry name" value="HTH CENPB-TYPE DOMAIN-CONTAINING PROTEIN"/>
    <property type="match status" value="1"/>
</dbReference>
<proteinExistence type="predicted"/>
<evidence type="ECO:0000313" key="3">
    <source>
        <dbReference type="Proteomes" id="UP000005238"/>
    </source>
</evidence>
<feature type="domain" description="DDE-1" evidence="1">
    <location>
        <begin position="125"/>
        <end position="267"/>
    </location>
</feature>
<dbReference type="InParanoid" id="H3GYR7"/>
<protein>
    <recommendedName>
        <fullName evidence="1">DDE-1 domain-containing protein</fullName>
    </recommendedName>
</protein>
<keyword evidence="3" id="KW-1185">Reference proteome</keyword>
<organism evidence="2 3">
    <name type="scientific">Phytophthora ramorum</name>
    <name type="common">Sudden oak death agent</name>
    <dbReference type="NCBI Taxonomy" id="164328"/>
    <lineage>
        <taxon>Eukaryota</taxon>
        <taxon>Sar</taxon>
        <taxon>Stramenopiles</taxon>
        <taxon>Oomycota</taxon>
        <taxon>Peronosporomycetes</taxon>
        <taxon>Peronosporales</taxon>
        <taxon>Peronosporaceae</taxon>
        <taxon>Phytophthora</taxon>
    </lineage>
</organism>
<dbReference type="OMA" id="CFMSSTH"/>
<dbReference type="Pfam" id="PF03184">
    <property type="entry name" value="DDE_1"/>
    <property type="match status" value="1"/>
</dbReference>
<dbReference type="eggNOG" id="KOG3105">
    <property type="taxonomic scope" value="Eukaryota"/>
</dbReference>
<dbReference type="EnsemblProtists" id="Phyra82869">
    <property type="protein sequence ID" value="Phyra82869"/>
    <property type="gene ID" value="Phyra82869"/>
</dbReference>
<dbReference type="VEuPathDB" id="FungiDB:KRP23_765"/>
<name>H3GYR7_PHYRM</name>
<dbReference type="InterPro" id="IPR036397">
    <property type="entry name" value="RNaseH_sf"/>
</dbReference>
<dbReference type="InterPro" id="IPR004875">
    <property type="entry name" value="DDE_SF_endonuclease_dom"/>
</dbReference>
<dbReference type="InterPro" id="IPR050863">
    <property type="entry name" value="CenT-Element_Derived"/>
</dbReference>
<evidence type="ECO:0000259" key="1">
    <source>
        <dbReference type="Pfam" id="PF03184"/>
    </source>
</evidence>
<reference evidence="2" key="2">
    <citation type="submission" date="2015-06" db="UniProtKB">
        <authorList>
            <consortium name="EnsemblProtists"/>
        </authorList>
    </citation>
    <scope>IDENTIFICATION</scope>
    <source>
        <strain evidence="2">Pr102</strain>
    </source>
</reference>